<comment type="caution">
    <text evidence="1">The sequence shown here is derived from an EMBL/GenBank/DDBJ whole genome shotgun (WGS) entry which is preliminary data.</text>
</comment>
<dbReference type="EMBL" id="CAJPIN010118932">
    <property type="protein sequence ID" value="CAG2069152.1"/>
    <property type="molecule type" value="Genomic_DNA"/>
</dbReference>
<feature type="non-terminal residue" evidence="1">
    <location>
        <position position="88"/>
    </location>
</feature>
<protein>
    <submittedName>
        <fullName evidence="1">Uncharacterized protein</fullName>
    </submittedName>
</protein>
<gene>
    <name evidence="1" type="ORF">TPAB3V08_LOCUS16095</name>
</gene>
<organism evidence="1 2">
    <name type="scientific">Timema podura</name>
    <name type="common">Walking stick</name>
    <dbReference type="NCBI Taxonomy" id="61482"/>
    <lineage>
        <taxon>Eukaryota</taxon>
        <taxon>Metazoa</taxon>
        <taxon>Ecdysozoa</taxon>
        <taxon>Arthropoda</taxon>
        <taxon>Hexapoda</taxon>
        <taxon>Insecta</taxon>
        <taxon>Pterygota</taxon>
        <taxon>Neoptera</taxon>
        <taxon>Polyneoptera</taxon>
        <taxon>Phasmatodea</taxon>
        <taxon>Timematodea</taxon>
        <taxon>Timematoidea</taxon>
        <taxon>Timematidae</taxon>
        <taxon>Timema</taxon>
    </lineage>
</organism>
<dbReference type="Proteomes" id="UP001153148">
    <property type="component" value="Unassembled WGS sequence"/>
</dbReference>
<proteinExistence type="predicted"/>
<reference evidence="1" key="1">
    <citation type="submission" date="2021-03" db="EMBL/GenBank/DDBJ databases">
        <authorList>
            <person name="Tran Van P."/>
        </authorList>
    </citation>
    <scope>NUCLEOTIDE SEQUENCE</scope>
</reference>
<sequence length="88" mass="9825">MTEFQAAGSLMAGKKSPDEAVAAQPTLLSSLRSVLFVISSALIGFAAFRNTLTWHLQRFWGASGDFWQALWDRFLDTVGEDPITLWIY</sequence>
<accession>A0ABN7PSL4</accession>
<evidence type="ECO:0000313" key="1">
    <source>
        <dbReference type="EMBL" id="CAG2069152.1"/>
    </source>
</evidence>
<keyword evidence="2" id="KW-1185">Reference proteome</keyword>
<name>A0ABN7PSL4_TIMPD</name>
<evidence type="ECO:0000313" key="2">
    <source>
        <dbReference type="Proteomes" id="UP001153148"/>
    </source>
</evidence>